<dbReference type="PANTHER" id="PTHR30543:SF21">
    <property type="entry name" value="NAD(P)H-DEPENDENT FMN REDUCTASE LOT6"/>
    <property type="match status" value="1"/>
</dbReference>
<gene>
    <name evidence="2" type="ORF">STA1M1_27300</name>
</gene>
<evidence type="ECO:0000259" key="1">
    <source>
        <dbReference type="Pfam" id="PF03358"/>
    </source>
</evidence>
<dbReference type="SUPFAM" id="SSF52218">
    <property type="entry name" value="Flavoproteins"/>
    <property type="match status" value="1"/>
</dbReference>
<dbReference type="InterPro" id="IPR005025">
    <property type="entry name" value="FMN_Rdtase-like_dom"/>
</dbReference>
<dbReference type="Pfam" id="PF03358">
    <property type="entry name" value="FMN_red"/>
    <property type="match status" value="1"/>
</dbReference>
<protein>
    <submittedName>
        <fullName evidence="2">NAD(P)H-dependent FMN reductase</fullName>
    </submittedName>
</protein>
<dbReference type="RefSeq" id="WP_281842902.1">
    <property type="nucleotide sequence ID" value="NZ_BROH01000008.1"/>
</dbReference>
<feature type="domain" description="NADPH-dependent FMN reductase-like" evidence="1">
    <location>
        <begin position="6"/>
        <end position="144"/>
    </location>
</feature>
<evidence type="ECO:0000313" key="2">
    <source>
        <dbReference type="EMBL" id="GKY88861.1"/>
    </source>
</evidence>
<reference evidence="2" key="1">
    <citation type="journal article" date="2023" name="Int. J. Syst. Evol. Microbiol.">
        <title>Sinisalibacter aestuarii sp. nov., isolated from estuarine sediment of the Arakawa River.</title>
        <authorList>
            <person name="Arafat S.T."/>
            <person name="Hirano S."/>
            <person name="Sato A."/>
            <person name="Takeuchi K."/>
            <person name="Yasuda T."/>
            <person name="Terahara T."/>
            <person name="Hamada M."/>
            <person name="Kobayashi T."/>
        </authorList>
    </citation>
    <scope>NUCLEOTIDE SEQUENCE</scope>
    <source>
        <strain evidence="2">B-399</strain>
    </source>
</reference>
<dbReference type="Gene3D" id="3.40.50.360">
    <property type="match status" value="1"/>
</dbReference>
<dbReference type="PANTHER" id="PTHR30543">
    <property type="entry name" value="CHROMATE REDUCTASE"/>
    <property type="match status" value="1"/>
</dbReference>
<keyword evidence="3" id="KW-1185">Reference proteome</keyword>
<sequence length="180" mass="19735">MSTFTLLGISGSLRQDACNRRLLREAVRTFGEAEYVEADIRFPLFDEDLQNAEGIPPEVARLAEQIAAADAVMISTPEYNKNLSGVLKNALDWVSRVKGNPWKDKPVVLMAAADGRAGGERAMHSLILCMMPFRANLVYGPEVFLAGCDKAFDESGRLTDAGAEKFLGILMRKLRGVLES</sequence>
<dbReference type="EMBL" id="BROH01000008">
    <property type="protein sequence ID" value="GKY88861.1"/>
    <property type="molecule type" value="Genomic_DNA"/>
</dbReference>
<accession>A0ABQ5LV48</accession>
<evidence type="ECO:0000313" key="3">
    <source>
        <dbReference type="Proteomes" id="UP001144205"/>
    </source>
</evidence>
<organism evidence="2 3">
    <name type="scientific">Sinisalibacter aestuarii</name>
    <dbReference type="NCBI Taxonomy" id="2949426"/>
    <lineage>
        <taxon>Bacteria</taxon>
        <taxon>Pseudomonadati</taxon>
        <taxon>Pseudomonadota</taxon>
        <taxon>Alphaproteobacteria</taxon>
        <taxon>Rhodobacterales</taxon>
        <taxon>Roseobacteraceae</taxon>
        <taxon>Sinisalibacter</taxon>
    </lineage>
</organism>
<dbReference type="InterPro" id="IPR029039">
    <property type="entry name" value="Flavoprotein-like_sf"/>
</dbReference>
<dbReference type="Proteomes" id="UP001144205">
    <property type="component" value="Unassembled WGS sequence"/>
</dbReference>
<name>A0ABQ5LV48_9RHOB</name>
<proteinExistence type="predicted"/>
<comment type="caution">
    <text evidence="2">The sequence shown here is derived from an EMBL/GenBank/DDBJ whole genome shotgun (WGS) entry which is preliminary data.</text>
</comment>
<dbReference type="InterPro" id="IPR050712">
    <property type="entry name" value="NAD(P)H-dep_reductase"/>
</dbReference>